<dbReference type="InterPro" id="IPR003594">
    <property type="entry name" value="HATPase_dom"/>
</dbReference>
<gene>
    <name evidence="7" type="ORF">METESE_27140</name>
</gene>
<feature type="domain" description="Histidine kinase" evidence="5">
    <location>
        <begin position="162"/>
        <end position="379"/>
    </location>
</feature>
<evidence type="ECO:0000259" key="6">
    <source>
        <dbReference type="PROSITE" id="PS50110"/>
    </source>
</evidence>
<dbReference type="AlphaFoldDB" id="A0AA48GR67"/>
<dbReference type="RefSeq" id="WP_316410407.1">
    <property type="nucleotide sequence ID" value="NZ_AP027081.1"/>
</dbReference>
<evidence type="ECO:0000256" key="4">
    <source>
        <dbReference type="PROSITE-ProRule" id="PRU00169"/>
    </source>
</evidence>
<dbReference type="EC" id="2.7.13.3" evidence="2"/>
<dbReference type="Pfam" id="PF02518">
    <property type="entry name" value="HATPase_c"/>
    <property type="match status" value="1"/>
</dbReference>
<dbReference type="InterPro" id="IPR011006">
    <property type="entry name" value="CheY-like_superfamily"/>
</dbReference>
<dbReference type="PRINTS" id="PR00344">
    <property type="entry name" value="BCTRLSENSOR"/>
</dbReference>
<dbReference type="PROSITE" id="PS50109">
    <property type="entry name" value="HIS_KIN"/>
    <property type="match status" value="1"/>
</dbReference>
<accession>A0AA48GR67</accession>
<dbReference type="SMART" id="SM00387">
    <property type="entry name" value="HATPase_c"/>
    <property type="match status" value="1"/>
</dbReference>
<dbReference type="SUPFAM" id="SSF47384">
    <property type="entry name" value="Homodimeric domain of signal transducing histidine kinase"/>
    <property type="match status" value="1"/>
</dbReference>
<dbReference type="Gene3D" id="3.40.50.2300">
    <property type="match status" value="1"/>
</dbReference>
<dbReference type="KEGG" id="msea:METESE_27140"/>
<keyword evidence="3 4" id="KW-0597">Phosphoprotein</keyword>
<dbReference type="InterPro" id="IPR005467">
    <property type="entry name" value="His_kinase_dom"/>
</dbReference>
<dbReference type="InterPro" id="IPR036890">
    <property type="entry name" value="HATPase_C_sf"/>
</dbReference>
<evidence type="ECO:0000256" key="1">
    <source>
        <dbReference type="ARBA" id="ARBA00000085"/>
    </source>
</evidence>
<dbReference type="EMBL" id="AP027081">
    <property type="protein sequence ID" value="BDU77756.1"/>
    <property type="molecule type" value="Genomic_DNA"/>
</dbReference>
<dbReference type="InterPro" id="IPR036097">
    <property type="entry name" value="HisK_dim/P_sf"/>
</dbReference>
<dbReference type="InterPro" id="IPR001789">
    <property type="entry name" value="Sig_transdc_resp-reg_receiver"/>
</dbReference>
<sequence>MTSGWGNGETVLVVDDDRNTRLALNRALVREGYTVHGLADGADVLAYAERRRADLVILDVMMPGLGGIEACRRLRAMPGWEHTPVLILTGTDVEEAYAQAQSCGADDFLAKPVRRQELLLRVKSLIRVGLLVQDLKTSVATIEDQKQVILQGRELQDRLQAFLLHDLKNPIAAILLQAEMRAAAEGPDREAWGRVLAGTEHLMKLVVSWMDHLRSQHAGIQPDLAEVQVAPFLDAVLARHAVLFGARKVRAGIQPLPPGFRHAMDPVLMDRVLDNLLDNSLRYAPEGSLLALGADRGQDGSLHLWVADHGPGVPEDVRGRMFDLYAQLETRHGTFHARHNRGLGLAYCKAAVESHGGRIWVDDNPGGGSRFHVELPDVCRFPRA</sequence>
<comment type="catalytic activity">
    <reaction evidence="1">
        <text>ATP + protein L-histidine = ADP + protein N-phospho-L-histidine.</text>
        <dbReference type="EC" id="2.7.13.3"/>
    </reaction>
</comment>
<organism evidence="7 8">
    <name type="scientific">Mesoterricola sediminis</name>
    <dbReference type="NCBI Taxonomy" id="2927980"/>
    <lineage>
        <taxon>Bacteria</taxon>
        <taxon>Pseudomonadati</taxon>
        <taxon>Acidobacteriota</taxon>
        <taxon>Holophagae</taxon>
        <taxon>Holophagales</taxon>
        <taxon>Holophagaceae</taxon>
        <taxon>Mesoterricola</taxon>
    </lineage>
</organism>
<dbReference type="SMART" id="SM00388">
    <property type="entry name" value="HisKA"/>
    <property type="match status" value="1"/>
</dbReference>
<dbReference type="SUPFAM" id="SSF52172">
    <property type="entry name" value="CheY-like"/>
    <property type="match status" value="1"/>
</dbReference>
<reference evidence="7" key="1">
    <citation type="journal article" date="2023" name="Int. J. Syst. Evol. Microbiol.">
        <title>Mesoterricola silvestris gen. nov., sp. nov., Mesoterricola sediminis sp. nov., Geothrix oryzae sp. nov., Geothrix edaphica sp. nov., Geothrix rubra sp. nov., and Geothrix limicola sp. nov., six novel members of Acidobacteriota isolated from soils.</title>
        <authorList>
            <person name="Itoh H."/>
            <person name="Sugisawa Y."/>
            <person name="Mise K."/>
            <person name="Xu Z."/>
            <person name="Kuniyasu M."/>
            <person name="Ushijima N."/>
            <person name="Kawano K."/>
            <person name="Kobayashi E."/>
            <person name="Shiratori Y."/>
            <person name="Masuda Y."/>
            <person name="Senoo K."/>
        </authorList>
    </citation>
    <scope>NUCLEOTIDE SEQUENCE</scope>
    <source>
        <strain evidence="7">W786</strain>
    </source>
</reference>
<proteinExistence type="predicted"/>
<dbReference type="PANTHER" id="PTHR43547:SF2">
    <property type="entry name" value="HYBRID SIGNAL TRANSDUCTION HISTIDINE KINASE C"/>
    <property type="match status" value="1"/>
</dbReference>
<dbReference type="Pfam" id="PF00072">
    <property type="entry name" value="Response_reg"/>
    <property type="match status" value="1"/>
</dbReference>
<evidence type="ECO:0000313" key="8">
    <source>
        <dbReference type="Proteomes" id="UP001228113"/>
    </source>
</evidence>
<name>A0AA48GR67_9BACT</name>
<dbReference type="GO" id="GO:0000155">
    <property type="term" value="F:phosphorelay sensor kinase activity"/>
    <property type="evidence" value="ECO:0007669"/>
    <property type="project" value="InterPro"/>
</dbReference>
<feature type="modified residue" description="4-aspartylphosphate" evidence="4">
    <location>
        <position position="59"/>
    </location>
</feature>
<keyword evidence="7" id="KW-0418">Kinase</keyword>
<evidence type="ECO:0000259" key="5">
    <source>
        <dbReference type="PROSITE" id="PS50109"/>
    </source>
</evidence>
<keyword evidence="7" id="KW-0808">Transferase</keyword>
<protein>
    <recommendedName>
        <fullName evidence="2">histidine kinase</fullName>
        <ecNumber evidence="2">2.7.13.3</ecNumber>
    </recommendedName>
</protein>
<feature type="domain" description="Response regulatory" evidence="6">
    <location>
        <begin position="10"/>
        <end position="126"/>
    </location>
</feature>
<dbReference type="InterPro" id="IPR004358">
    <property type="entry name" value="Sig_transdc_His_kin-like_C"/>
</dbReference>
<dbReference type="CDD" id="cd00075">
    <property type="entry name" value="HATPase"/>
    <property type="match status" value="1"/>
</dbReference>
<dbReference type="PROSITE" id="PS50110">
    <property type="entry name" value="RESPONSE_REGULATORY"/>
    <property type="match status" value="1"/>
</dbReference>
<dbReference type="PANTHER" id="PTHR43547">
    <property type="entry name" value="TWO-COMPONENT HISTIDINE KINASE"/>
    <property type="match status" value="1"/>
</dbReference>
<evidence type="ECO:0000256" key="3">
    <source>
        <dbReference type="ARBA" id="ARBA00022553"/>
    </source>
</evidence>
<dbReference type="CDD" id="cd00082">
    <property type="entry name" value="HisKA"/>
    <property type="match status" value="1"/>
</dbReference>
<keyword evidence="8" id="KW-1185">Reference proteome</keyword>
<dbReference type="Proteomes" id="UP001228113">
    <property type="component" value="Chromosome"/>
</dbReference>
<dbReference type="InterPro" id="IPR003661">
    <property type="entry name" value="HisK_dim/P_dom"/>
</dbReference>
<dbReference type="SMART" id="SM00448">
    <property type="entry name" value="REC"/>
    <property type="match status" value="1"/>
</dbReference>
<evidence type="ECO:0000256" key="2">
    <source>
        <dbReference type="ARBA" id="ARBA00012438"/>
    </source>
</evidence>
<dbReference type="SUPFAM" id="SSF55874">
    <property type="entry name" value="ATPase domain of HSP90 chaperone/DNA topoisomerase II/histidine kinase"/>
    <property type="match status" value="1"/>
</dbReference>
<dbReference type="Gene3D" id="3.30.565.10">
    <property type="entry name" value="Histidine kinase-like ATPase, C-terminal domain"/>
    <property type="match status" value="1"/>
</dbReference>
<evidence type="ECO:0000313" key="7">
    <source>
        <dbReference type="EMBL" id="BDU77756.1"/>
    </source>
</evidence>